<accession>A0A6N3K6C1</accession>
<feature type="region of interest" description="Disordered" evidence="1">
    <location>
        <begin position="470"/>
        <end position="501"/>
    </location>
</feature>
<name>A0A6N3K6C1_9ACTN</name>
<reference evidence="2 3" key="2">
    <citation type="submission" date="2018-08" db="EMBL/GenBank/DDBJ databases">
        <title>Streptomyces kandeliansis sp. nov., an endophytic bacterium isolated from mangrove plant.</title>
        <authorList>
            <person name="Wang R."/>
        </authorList>
    </citation>
    <scope>NUCLEOTIDE SEQUENCE [LARGE SCALE GENOMIC DNA]</scope>
    <source>
        <strain evidence="3">H14(2018)</strain>
    </source>
</reference>
<dbReference type="RefSeq" id="WP_114920698.1">
    <property type="nucleotide sequence ID" value="NZ_CP031263.1"/>
</dbReference>
<evidence type="ECO:0000313" key="2">
    <source>
        <dbReference type="EMBL" id="AXH93250.1"/>
    </source>
</evidence>
<dbReference type="Gene3D" id="3.90.176.10">
    <property type="entry name" value="Toxin ADP-ribosyltransferase, Chain A, domain 1"/>
    <property type="match status" value="1"/>
</dbReference>
<dbReference type="Proteomes" id="UP000253958">
    <property type="component" value="Chromosome"/>
</dbReference>
<proteinExistence type="predicted"/>
<dbReference type="EMBL" id="CP031263">
    <property type="protein sequence ID" value="AXH93250.1"/>
    <property type="molecule type" value="Genomic_DNA"/>
</dbReference>
<reference evidence="2 3" key="1">
    <citation type="submission" date="2018-07" db="EMBL/GenBank/DDBJ databases">
        <authorList>
            <person name="Ye Y."/>
        </authorList>
    </citation>
    <scope>NUCLEOTIDE SEQUENCE [LARGE SCALE GENOMIC DNA]</scope>
    <source>
        <strain evidence="3">H14(2018)</strain>
    </source>
</reference>
<sequence length="841" mass="87882">MITRHTVGNALVLHASERISTEARTVALSVDRDPDNDIVILDLQHELPFDIWDTVATELRRQRLRRGIRLVVCGARPETGALAGQWLSDRLGRPVIAPFGRMIPGAAGLLFVHATDLGGWVCYRRGQTPVWQSKRYPVPAWDGAAVDHLTISSTCAAEPLPGGVWLRESRDEAAVAVHGSHLTSTMPCLPDAMPVLVGCPGTAPLRLDDIARFWRGLAPEGREHARFVQYGPVALPDGEQFGQALADLLRSPVRVFTGVPSGRPDGPAMFTVDADGRPGWQVFAEELAFRPRETLGAKAVTPRILRHRAPPELGEPVGPRVYQYAHDAVVEVIPSGLWLRAPEPPRHADRIRAVPMDPNRVRLVVDDPAPAAADRHRELAGDLAARLDPATRRRAAVQPSSLVAPGRPGLSARGIEAGTYRHTTGHAADLLPAPSVPAPVPEPVPVAVAGPPAPSTGEVAATVPAVAGPAALPETTLPDGSGLPGPGAEATGPHGAGPDVAGLHVAGPSVVGSEAAGLPGAGLSVVGSEAAGLHVAGPGVAGLDGIGPDADPPEAAARDVAGPVPGGGAGWATSPTMTLPVHRPVPAPVRFQRTPGDDARGVRPGPDLDEERTWFRRAFRREIAAVSADVADVLAAHPALAGGADAVEYATAVRLYLSAAGDGLDQALRSAEPGGHVPFARCVSAGVRRLPVHRGVAYAGAGLTTADLRRIAQRRVLTDWGFTNALAEPPADLPGTVEVLIWSATARRTAAFETGDGVPARVLFLPGTAFTVLQVQEPEAGAPARLLLRELAVEEPPVDGRVRFDALALAALRQHLVRRTGPGTPVPAAAARRFTGVPGLR</sequence>
<protein>
    <submittedName>
        <fullName evidence="2">Uncharacterized protein</fullName>
    </submittedName>
</protein>
<feature type="region of interest" description="Disordered" evidence="1">
    <location>
        <begin position="587"/>
        <end position="606"/>
    </location>
</feature>
<organism evidence="2 3">
    <name type="scientific">Micromonospora aurantiaca</name>
    <name type="common">nom. illeg.</name>
    <dbReference type="NCBI Taxonomy" id="47850"/>
    <lineage>
        <taxon>Bacteria</taxon>
        <taxon>Bacillati</taxon>
        <taxon>Actinomycetota</taxon>
        <taxon>Actinomycetes</taxon>
        <taxon>Micromonosporales</taxon>
        <taxon>Micromonosporaceae</taxon>
        <taxon>Micromonospora</taxon>
    </lineage>
</organism>
<evidence type="ECO:0000313" key="3">
    <source>
        <dbReference type="Proteomes" id="UP000253958"/>
    </source>
</evidence>
<evidence type="ECO:0000256" key="1">
    <source>
        <dbReference type="SAM" id="MobiDB-lite"/>
    </source>
</evidence>
<dbReference type="AlphaFoldDB" id="A0A6N3K6C1"/>
<gene>
    <name evidence="2" type="ORF">DVH21_26735</name>
</gene>